<keyword evidence="1" id="KW-0472">Membrane</keyword>
<evidence type="ECO:0000313" key="2">
    <source>
        <dbReference type="EMBL" id="QIZ08057.1"/>
    </source>
</evidence>
<reference evidence="2 3" key="1">
    <citation type="submission" date="2020-04" db="EMBL/GenBank/DDBJ databases">
        <title>Genome-Wide Identification of 5-Methylcytosine Sites in Bacterial Genomes By High-Throughput Sequencing of MspJI Restriction Fragments.</title>
        <authorList>
            <person name="Wu V."/>
        </authorList>
    </citation>
    <scope>NUCLEOTIDE SEQUENCE [LARGE SCALE GENOMIC DNA]</scope>
    <source>
        <strain evidence="2 3">S2</strain>
    </source>
</reference>
<name>A0A6H1P3R6_PRIMG</name>
<keyword evidence="1" id="KW-0812">Transmembrane</keyword>
<protein>
    <submittedName>
        <fullName evidence="2">Uncharacterized protein</fullName>
    </submittedName>
</protein>
<accession>A0A6H1P3R6</accession>
<feature type="transmembrane region" description="Helical" evidence="1">
    <location>
        <begin position="29"/>
        <end position="47"/>
    </location>
</feature>
<proteinExistence type="predicted"/>
<dbReference type="AlphaFoldDB" id="A0A6H1P3R6"/>
<evidence type="ECO:0000256" key="1">
    <source>
        <dbReference type="SAM" id="Phobius"/>
    </source>
</evidence>
<evidence type="ECO:0000313" key="3">
    <source>
        <dbReference type="Proteomes" id="UP000501868"/>
    </source>
</evidence>
<sequence>MKAPFILGLGITFFLLVPLGMYTNIFPFCAIGLTGAGLSFILFSLKVKNVWKGFTRVQELPYIGSSVMWIYRLGILGLGALALFSASAFWADSPAYIKKNYTILEGIPSKIVYEKPSKGEIQGTITVIIHNKRLNISPNPKYPIEKNVEGRRFLINYLPNTEWVMDYKIE</sequence>
<organism evidence="2 3">
    <name type="scientific">Priestia megaterium</name>
    <name type="common">Bacillus megaterium</name>
    <dbReference type="NCBI Taxonomy" id="1404"/>
    <lineage>
        <taxon>Bacteria</taxon>
        <taxon>Bacillati</taxon>
        <taxon>Bacillota</taxon>
        <taxon>Bacilli</taxon>
        <taxon>Bacillales</taxon>
        <taxon>Bacillaceae</taxon>
        <taxon>Priestia</taxon>
    </lineage>
</organism>
<feature type="transmembrane region" description="Helical" evidence="1">
    <location>
        <begin position="6"/>
        <end position="22"/>
    </location>
</feature>
<feature type="transmembrane region" description="Helical" evidence="1">
    <location>
        <begin position="67"/>
        <end position="91"/>
    </location>
</feature>
<dbReference type="Proteomes" id="UP000501868">
    <property type="component" value="Chromosome"/>
</dbReference>
<reference evidence="2 3" key="2">
    <citation type="submission" date="2020-04" db="EMBL/GenBank/DDBJ databases">
        <authorList>
            <person name="Fomenkov A."/>
            <person name="Anton B.P."/>
            <person name="Roberts R.J."/>
        </authorList>
    </citation>
    <scope>NUCLEOTIDE SEQUENCE [LARGE SCALE GENOMIC DNA]</scope>
    <source>
        <strain evidence="2 3">S2</strain>
    </source>
</reference>
<gene>
    <name evidence="2" type="ORF">HFZ78_16055</name>
</gene>
<keyword evidence="1" id="KW-1133">Transmembrane helix</keyword>
<dbReference type="EMBL" id="CP051128">
    <property type="protein sequence ID" value="QIZ08057.1"/>
    <property type="molecule type" value="Genomic_DNA"/>
</dbReference>